<organism evidence="2 3">
    <name type="scientific">Amycolatopsis camponoti</name>
    <dbReference type="NCBI Taxonomy" id="2606593"/>
    <lineage>
        <taxon>Bacteria</taxon>
        <taxon>Bacillati</taxon>
        <taxon>Actinomycetota</taxon>
        <taxon>Actinomycetes</taxon>
        <taxon>Pseudonocardiales</taxon>
        <taxon>Pseudonocardiaceae</taxon>
        <taxon>Amycolatopsis</taxon>
    </lineage>
</organism>
<dbReference type="AlphaFoldDB" id="A0A6I8LYJ1"/>
<evidence type="ECO:0000259" key="1">
    <source>
        <dbReference type="Pfam" id="PF22725"/>
    </source>
</evidence>
<keyword evidence="3" id="KW-1185">Reference proteome</keyword>
<dbReference type="EMBL" id="CABVGP010000002">
    <property type="protein sequence ID" value="VVJ20715.1"/>
    <property type="molecule type" value="Genomic_DNA"/>
</dbReference>
<dbReference type="SUPFAM" id="SSF55347">
    <property type="entry name" value="Glyceraldehyde-3-phosphate dehydrogenase-like, C-terminal domain"/>
    <property type="match status" value="1"/>
</dbReference>
<accession>A0A6I8LYJ1</accession>
<dbReference type="Pfam" id="PF22725">
    <property type="entry name" value="GFO_IDH_MocA_C3"/>
    <property type="match status" value="1"/>
</dbReference>
<dbReference type="RefSeq" id="WP_155545781.1">
    <property type="nucleotide sequence ID" value="NZ_CABVGP010000002.1"/>
</dbReference>
<dbReference type="InterPro" id="IPR055170">
    <property type="entry name" value="GFO_IDH_MocA-like_dom"/>
</dbReference>
<proteinExistence type="predicted"/>
<feature type="domain" description="GFO/IDH/MocA-like oxidoreductase" evidence="1">
    <location>
        <begin position="20"/>
        <end position="85"/>
    </location>
</feature>
<dbReference type="Proteomes" id="UP000399805">
    <property type="component" value="Unassembled WGS sequence"/>
</dbReference>
<evidence type="ECO:0000313" key="3">
    <source>
        <dbReference type="Proteomes" id="UP000399805"/>
    </source>
</evidence>
<evidence type="ECO:0000313" key="2">
    <source>
        <dbReference type="EMBL" id="VVJ20715.1"/>
    </source>
</evidence>
<name>A0A6I8LYJ1_9PSEU</name>
<gene>
    <name evidence="2" type="ORF">AA23TX_05736</name>
</gene>
<reference evidence="2 3" key="1">
    <citation type="submission" date="2019-09" db="EMBL/GenBank/DDBJ databases">
        <authorList>
            <person name="Leyn A S."/>
        </authorList>
    </citation>
    <scope>NUCLEOTIDE SEQUENCE [LARGE SCALE GENOMIC DNA]</scope>
    <source>
        <strain evidence="2">AA231_1</strain>
    </source>
</reference>
<sequence length="90" mass="9242">MSRLRFAVLGCASCHSQHTAVSEAVAAGTIGTVRSLTAEFTIPAPAPGDTRYDPEVAGGALLDIGVHPVRTALDFLGEDSRVAGATLRHG</sequence>
<dbReference type="Gene3D" id="3.30.360.10">
    <property type="entry name" value="Dihydrodipicolinate Reductase, domain 2"/>
    <property type="match status" value="1"/>
</dbReference>
<protein>
    <submittedName>
        <fullName evidence="2">Oxidoreductase</fullName>
    </submittedName>
</protein>